<proteinExistence type="predicted"/>
<name>A0A2N1MYJ4_9GLOM</name>
<dbReference type="VEuPathDB" id="FungiDB:RhiirA1_453874"/>
<dbReference type="VEuPathDB" id="FungiDB:FUN_006397"/>
<organism evidence="1 2">
    <name type="scientific">Rhizophagus irregularis</name>
    <dbReference type="NCBI Taxonomy" id="588596"/>
    <lineage>
        <taxon>Eukaryota</taxon>
        <taxon>Fungi</taxon>
        <taxon>Fungi incertae sedis</taxon>
        <taxon>Mucoromycota</taxon>
        <taxon>Glomeromycotina</taxon>
        <taxon>Glomeromycetes</taxon>
        <taxon>Glomerales</taxon>
        <taxon>Glomeraceae</taxon>
        <taxon>Rhizophagus</taxon>
    </lineage>
</organism>
<reference evidence="1 2" key="1">
    <citation type="submission" date="2016-04" db="EMBL/GenBank/DDBJ databases">
        <title>Genome analyses suggest a sexual origin of heterokaryosis in a supposedly ancient asexual fungus.</title>
        <authorList>
            <person name="Ropars J."/>
            <person name="Sedzielewska K."/>
            <person name="Noel J."/>
            <person name="Charron P."/>
            <person name="Farinelli L."/>
            <person name="Marton T."/>
            <person name="Kruger M."/>
            <person name="Pelin A."/>
            <person name="Brachmann A."/>
            <person name="Corradi N."/>
        </authorList>
    </citation>
    <scope>NUCLEOTIDE SEQUENCE [LARGE SCALE GENOMIC DNA]</scope>
    <source>
        <strain evidence="1 2">C2</strain>
    </source>
</reference>
<dbReference type="EMBL" id="LLXL01001055">
    <property type="protein sequence ID" value="PKK66732.1"/>
    <property type="molecule type" value="Genomic_DNA"/>
</dbReference>
<dbReference type="Proteomes" id="UP000233469">
    <property type="component" value="Unassembled WGS sequence"/>
</dbReference>
<reference evidence="1 2" key="2">
    <citation type="submission" date="2017-10" db="EMBL/GenBank/DDBJ databases">
        <title>Extensive intraspecific genome diversity in a model arbuscular mycorrhizal fungus.</title>
        <authorList>
            <person name="Chen E.C.H."/>
            <person name="Morin E."/>
            <person name="Baudet D."/>
            <person name="Noel J."/>
            <person name="Ndikumana S."/>
            <person name="Charron P."/>
            <person name="St-Onge C."/>
            <person name="Giorgi J."/>
            <person name="Grigoriev I.V."/>
            <person name="Roux C."/>
            <person name="Martin F.M."/>
            <person name="Corradi N."/>
        </authorList>
    </citation>
    <scope>NUCLEOTIDE SEQUENCE [LARGE SCALE GENOMIC DNA]</scope>
    <source>
        <strain evidence="1 2">C2</strain>
    </source>
</reference>
<gene>
    <name evidence="1" type="ORF">RhiirC2_784415</name>
</gene>
<evidence type="ECO:0000313" key="1">
    <source>
        <dbReference type="EMBL" id="PKK66732.1"/>
    </source>
</evidence>
<dbReference type="VEuPathDB" id="FungiDB:RhiirFUN_010288"/>
<accession>A0A2N1MYJ4</accession>
<dbReference type="AlphaFoldDB" id="A0A2N1MYJ4"/>
<sequence length="164" mass="18203">MEECGRNTLDIWSYSYHTQSVSFYVADYSETKIFAHKQSLHKKISPLSQSLGTAVDVHRNDLFVNRFPVTDHDDNSLAEANEDTKIDCVPSNTSLHGPLRFMVLWTLRVLAVITPTSFSKENPLQGEKILSSNNQDLSVISTSSSSFTGDTSSDVLTEKIGTLS</sequence>
<evidence type="ECO:0000313" key="2">
    <source>
        <dbReference type="Proteomes" id="UP000233469"/>
    </source>
</evidence>
<protein>
    <submittedName>
        <fullName evidence="1">Uncharacterized protein</fullName>
    </submittedName>
</protein>
<comment type="caution">
    <text evidence="1">The sequence shown here is derived from an EMBL/GenBank/DDBJ whole genome shotgun (WGS) entry which is preliminary data.</text>
</comment>